<dbReference type="EMBL" id="UINC01192164">
    <property type="protein sequence ID" value="SVE07167.1"/>
    <property type="molecule type" value="Genomic_DNA"/>
</dbReference>
<protein>
    <submittedName>
        <fullName evidence="1">Uncharacterized protein</fullName>
    </submittedName>
</protein>
<organism evidence="1">
    <name type="scientific">marine metagenome</name>
    <dbReference type="NCBI Taxonomy" id="408172"/>
    <lineage>
        <taxon>unclassified sequences</taxon>
        <taxon>metagenomes</taxon>
        <taxon>ecological metagenomes</taxon>
    </lineage>
</organism>
<accession>A0A383AH67</accession>
<evidence type="ECO:0000313" key="1">
    <source>
        <dbReference type="EMBL" id="SVE07167.1"/>
    </source>
</evidence>
<feature type="non-terminal residue" evidence="1">
    <location>
        <position position="1"/>
    </location>
</feature>
<name>A0A383AH67_9ZZZZ</name>
<gene>
    <name evidence="1" type="ORF">METZ01_LOCUS460021</name>
</gene>
<feature type="non-terminal residue" evidence="1">
    <location>
        <position position="251"/>
    </location>
</feature>
<dbReference type="AlphaFoldDB" id="A0A383AH67"/>
<reference evidence="1" key="1">
    <citation type="submission" date="2018-05" db="EMBL/GenBank/DDBJ databases">
        <authorList>
            <person name="Lanie J.A."/>
            <person name="Ng W.-L."/>
            <person name="Kazmierczak K.M."/>
            <person name="Andrzejewski T.M."/>
            <person name="Davidsen T.M."/>
            <person name="Wayne K.J."/>
            <person name="Tettelin H."/>
            <person name="Glass J.I."/>
            <person name="Rusch D."/>
            <person name="Podicherti R."/>
            <person name="Tsui H.-C.T."/>
            <person name="Winkler M.E."/>
        </authorList>
    </citation>
    <scope>NUCLEOTIDE SEQUENCE</scope>
</reference>
<proteinExistence type="predicted"/>
<sequence>QRLSFNLNDAVALKLLQVGGRLSAGNEKALYLKGLMDAKQPIPPGVFGGRVAEAALGKYLLDLAGSQKPSFFRLLAYNLVRLLQPGNRTVLIELHKARQIGISSDLDSVLKQLHLPYPTHLLKAPLPPALPLTSAKRLAEGAVKLALREFNVNRQSPKGLQMLQFAKAIHPANENALVLEALLNGGQPLSGIFTEVTEQAFFGYLNQAIETAGKDENLSLLLHSVILLYQPTAFKSVVAMQTAKKKNLSTE</sequence>